<reference evidence="7 8" key="1">
    <citation type="submission" date="2023-07" db="EMBL/GenBank/DDBJ databases">
        <title>Sorghum-associated microbial communities from plants grown in Nebraska, USA.</title>
        <authorList>
            <person name="Schachtman D."/>
        </authorList>
    </citation>
    <scope>NUCLEOTIDE SEQUENCE [LARGE SCALE GENOMIC DNA]</scope>
    <source>
        <strain evidence="7 8">584</strain>
    </source>
</reference>
<dbReference type="EC" id="1.1.1.95" evidence="7"/>
<dbReference type="PANTHER" id="PTHR42789">
    <property type="entry name" value="D-ISOMER SPECIFIC 2-HYDROXYACID DEHYDROGENASE FAMILY PROTEIN (AFU_ORTHOLOGUE AFUA_6G10090)"/>
    <property type="match status" value="1"/>
</dbReference>
<feature type="domain" description="D-isomer specific 2-hydroxyacid dehydrogenase catalytic" evidence="5">
    <location>
        <begin position="49"/>
        <end position="113"/>
    </location>
</feature>
<feature type="domain" description="D-isomer specific 2-hydroxyacid dehydrogenase NAD-binding" evidence="6">
    <location>
        <begin position="117"/>
        <end position="293"/>
    </location>
</feature>
<evidence type="ECO:0000259" key="5">
    <source>
        <dbReference type="Pfam" id="PF00389"/>
    </source>
</evidence>
<keyword evidence="8" id="KW-1185">Reference proteome</keyword>
<evidence type="ECO:0000256" key="1">
    <source>
        <dbReference type="ARBA" id="ARBA00005854"/>
    </source>
</evidence>
<dbReference type="Pfam" id="PF00389">
    <property type="entry name" value="2-Hacid_dh"/>
    <property type="match status" value="1"/>
</dbReference>
<dbReference type="SUPFAM" id="SSF52283">
    <property type="entry name" value="Formate/glycerate dehydrogenase catalytic domain-like"/>
    <property type="match status" value="1"/>
</dbReference>
<dbReference type="Gene3D" id="3.40.50.720">
    <property type="entry name" value="NAD(P)-binding Rossmann-like Domain"/>
    <property type="match status" value="2"/>
</dbReference>
<dbReference type="InterPro" id="IPR050857">
    <property type="entry name" value="D-2-hydroxyacid_DH"/>
</dbReference>
<dbReference type="PROSITE" id="PS00671">
    <property type="entry name" value="D_2_HYDROXYACID_DH_3"/>
    <property type="match status" value="1"/>
</dbReference>
<sequence length="351" mass="37720">MAGPFRVALSGDFRKPDGMPTYPDFDLTPLRSAPGVEALFLDVADPLRAEQLEEIDALILLTHRFTAESVPRSGRLAVVARFGVGYDTVDVDACTRAGIALVITPDGVRRPVAVSIITLMLALTGKLLVKDRLTREAAAGFAKRSEHMGMGLVGRTLGSLGIGNIGAEMFRMARPFDMTFIAHDPAADPAVAAELGIELVGLDDVFRRADILSVSCPLTPQTHHLVNADRIALMKPTAYLINTARGPIVDQAALTRALQARRIAGAGLDVLEQEPPDPDDPILKLDNAILTPHALCWTDQCFAGNGAADVRAVLEVQQGRVPRGVVNRAVLDASRWRERLAEFGRRFGAGP</sequence>
<dbReference type="RefSeq" id="WP_309793876.1">
    <property type="nucleotide sequence ID" value="NZ_JAVDPW010000003.1"/>
</dbReference>
<comment type="similarity">
    <text evidence="1 4">Belongs to the D-isomer specific 2-hydroxyacid dehydrogenase family.</text>
</comment>
<evidence type="ECO:0000256" key="3">
    <source>
        <dbReference type="ARBA" id="ARBA00023027"/>
    </source>
</evidence>
<dbReference type="InterPro" id="IPR036291">
    <property type="entry name" value="NAD(P)-bd_dom_sf"/>
</dbReference>
<name>A0ABU1JPX7_9PROT</name>
<proteinExistence type="inferred from homology"/>
<dbReference type="PANTHER" id="PTHR42789:SF1">
    <property type="entry name" value="D-ISOMER SPECIFIC 2-HYDROXYACID DEHYDROGENASE FAMILY PROTEIN (AFU_ORTHOLOGUE AFUA_6G10090)"/>
    <property type="match status" value="1"/>
</dbReference>
<dbReference type="SUPFAM" id="SSF51735">
    <property type="entry name" value="NAD(P)-binding Rossmann-fold domains"/>
    <property type="match status" value="1"/>
</dbReference>
<evidence type="ECO:0000259" key="6">
    <source>
        <dbReference type="Pfam" id="PF02826"/>
    </source>
</evidence>
<comment type="caution">
    <text evidence="7">The sequence shown here is derived from an EMBL/GenBank/DDBJ whole genome shotgun (WGS) entry which is preliminary data.</text>
</comment>
<dbReference type="Pfam" id="PF02826">
    <property type="entry name" value="2-Hacid_dh_C"/>
    <property type="match status" value="1"/>
</dbReference>
<dbReference type="EMBL" id="JAVDPW010000003">
    <property type="protein sequence ID" value="MDR6289594.1"/>
    <property type="molecule type" value="Genomic_DNA"/>
</dbReference>
<dbReference type="InterPro" id="IPR029753">
    <property type="entry name" value="D-isomer_DH_CS"/>
</dbReference>
<protein>
    <submittedName>
        <fullName evidence="7">D-3-phosphoglycerate dehydrogenase</fullName>
        <ecNumber evidence="7">1.1.1.95</ecNumber>
    </submittedName>
</protein>
<keyword evidence="2 4" id="KW-0560">Oxidoreductase</keyword>
<keyword evidence="3" id="KW-0520">NAD</keyword>
<evidence type="ECO:0000313" key="7">
    <source>
        <dbReference type="EMBL" id="MDR6289594.1"/>
    </source>
</evidence>
<evidence type="ECO:0000256" key="4">
    <source>
        <dbReference type="RuleBase" id="RU003719"/>
    </source>
</evidence>
<accession>A0ABU1JPX7</accession>
<gene>
    <name evidence="7" type="ORF">E9232_002109</name>
</gene>
<dbReference type="InterPro" id="IPR006140">
    <property type="entry name" value="D-isomer_DH_NAD-bd"/>
</dbReference>
<evidence type="ECO:0000256" key="2">
    <source>
        <dbReference type="ARBA" id="ARBA00023002"/>
    </source>
</evidence>
<dbReference type="InterPro" id="IPR006139">
    <property type="entry name" value="D-isomer_2_OHA_DH_cat_dom"/>
</dbReference>
<dbReference type="GO" id="GO:0004617">
    <property type="term" value="F:phosphoglycerate dehydrogenase activity"/>
    <property type="evidence" value="ECO:0007669"/>
    <property type="project" value="UniProtKB-EC"/>
</dbReference>
<evidence type="ECO:0000313" key="8">
    <source>
        <dbReference type="Proteomes" id="UP001262410"/>
    </source>
</evidence>
<organism evidence="7 8">
    <name type="scientific">Inquilinus ginsengisoli</name>
    <dbReference type="NCBI Taxonomy" id="363840"/>
    <lineage>
        <taxon>Bacteria</taxon>
        <taxon>Pseudomonadati</taxon>
        <taxon>Pseudomonadota</taxon>
        <taxon>Alphaproteobacteria</taxon>
        <taxon>Rhodospirillales</taxon>
        <taxon>Rhodospirillaceae</taxon>
        <taxon>Inquilinus</taxon>
    </lineage>
</organism>
<dbReference type="Proteomes" id="UP001262410">
    <property type="component" value="Unassembled WGS sequence"/>
</dbReference>